<protein>
    <submittedName>
        <fullName evidence="1">Uncharacterized protein</fullName>
    </submittedName>
</protein>
<comment type="caution">
    <text evidence="1">The sequence shown here is derived from an EMBL/GenBank/DDBJ whole genome shotgun (WGS) entry which is preliminary data.</text>
</comment>
<accession>A0AAP4VIE6</accession>
<sequence length="181" mass="18527">MRTPDQEIIVRKTLLARLIGLIFPAIGPGQLPVVPDLGALPDQVGLVNAIIGINPLQEAIYNTAASTTAFTAAGNQISGAAQVFFNLTGTLAAGAALTLPTVAALIAALPSVVQSNPVGITWQLRVINSSGGAFAWTVTTNTGWTLGGSMGVNQNTWRDFVVTITSPTTASIQSVGTGTQS</sequence>
<dbReference type="AlphaFoldDB" id="A0AAP4VIE6"/>
<organism evidence="1 2">
    <name type="scientific">Burkholderia contaminans</name>
    <dbReference type="NCBI Taxonomy" id="488447"/>
    <lineage>
        <taxon>Bacteria</taxon>
        <taxon>Pseudomonadati</taxon>
        <taxon>Pseudomonadota</taxon>
        <taxon>Betaproteobacteria</taxon>
        <taxon>Burkholderiales</taxon>
        <taxon>Burkholderiaceae</taxon>
        <taxon>Burkholderia</taxon>
        <taxon>Burkholderia cepacia complex</taxon>
    </lineage>
</organism>
<gene>
    <name evidence="1" type="ORF">QZM56_07520</name>
</gene>
<proteinExistence type="predicted"/>
<reference evidence="1" key="1">
    <citation type="submission" date="2023-07" db="EMBL/GenBank/DDBJ databases">
        <title>A collection of bacterial strains from the Burkholderia cepacia Research Laboratory and Repository.</title>
        <authorList>
            <person name="Lipuma J."/>
            <person name="Spilker T."/>
            <person name="Caverly L."/>
        </authorList>
    </citation>
    <scope>NUCLEOTIDE SEQUENCE</scope>
    <source>
        <strain evidence="1">AU44979</strain>
    </source>
</reference>
<dbReference type="Proteomes" id="UP001172109">
    <property type="component" value="Unassembled WGS sequence"/>
</dbReference>
<dbReference type="EMBL" id="JAUJQS010000004">
    <property type="protein sequence ID" value="MDN7564346.1"/>
    <property type="molecule type" value="Genomic_DNA"/>
</dbReference>
<name>A0AAP4VIE6_9BURK</name>
<evidence type="ECO:0000313" key="1">
    <source>
        <dbReference type="EMBL" id="MDN7564346.1"/>
    </source>
</evidence>
<dbReference type="RefSeq" id="WP_105818597.1">
    <property type="nucleotide sequence ID" value="NZ_CADEUY010000005.1"/>
</dbReference>
<evidence type="ECO:0000313" key="2">
    <source>
        <dbReference type="Proteomes" id="UP001172109"/>
    </source>
</evidence>